<reference evidence="1" key="1">
    <citation type="journal article" date="2022" name="bioRxiv">
        <title>Sequencing and chromosome-scale assembly of the giantPleurodeles waltlgenome.</title>
        <authorList>
            <person name="Brown T."/>
            <person name="Elewa A."/>
            <person name="Iarovenko S."/>
            <person name="Subramanian E."/>
            <person name="Araus A.J."/>
            <person name="Petzold A."/>
            <person name="Susuki M."/>
            <person name="Suzuki K.-i.T."/>
            <person name="Hayashi T."/>
            <person name="Toyoda A."/>
            <person name="Oliveira C."/>
            <person name="Osipova E."/>
            <person name="Leigh N.D."/>
            <person name="Simon A."/>
            <person name="Yun M.H."/>
        </authorList>
    </citation>
    <scope>NUCLEOTIDE SEQUENCE</scope>
    <source>
        <strain evidence="1">20211129_DDA</strain>
        <tissue evidence="1">Liver</tissue>
    </source>
</reference>
<accession>A0AAV7N223</accession>
<organism evidence="1 2">
    <name type="scientific">Pleurodeles waltl</name>
    <name type="common">Iberian ribbed newt</name>
    <dbReference type="NCBI Taxonomy" id="8319"/>
    <lineage>
        <taxon>Eukaryota</taxon>
        <taxon>Metazoa</taxon>
        <taxon>Chordata</taxon>
        <taxon>Craniata</taxon>
        <taxon>Vertebrata</taxon>
        <taxon>Euteleostomi</taxon>
        <taxon>Amphibia</taxon>
        <taxon>Batrachia</taxon>
        <taxon>Caudata</taxon>
        <taxon>Salamandroidea</taxon>
        <taxon>Salamandridae</taxon>
        <taxon>Pleurodelinae</taxon>
        <taxon>Pleurodeles</taxon>
    </lineage>
</organism>
<sequence>MFPKVRRCSASYHYSRRQGRRALYPWGTSMGGVGVSPPRVRCSPPAEGCSRNGFIALLQLPFWVAAAAELSGQISGKIHFKVGVPRSLPVPDALRPLLFNFQDLRSLLWPDSCAGPGLWPGSVALCVQLHRPQATPPQC</sequence>
<evidence type="ECO:0000313" key="1">
    <source>
        <dbReference type="EMBL" id="KAJ1110070.1"/>
    </source>
</evidence>
<keyword evidence="2" id="KW-1185">Reference proteome</keyword>
<gene>
    <name evidence="1" type="ORF">NDU88_007425</name>
</gene>
<evidence type="ECO:0000313" key="2">
    <source>
        <dbReference type="Proteomes" id="UP001066276"/>
    </source>
</evidence>
<name>A0AAV7N223_PLEWA</name>
<dbReference type="AlphaFoldDB" id="A0AAV7N223"/>
<protein>
    <submittedName>
        <fullName evidence="1">Uncharacterized protein</fullName>
    </submittedName>
</protein>
<proteinExistence type="predicted"/>
<dbReference type="EMBL" id="JANPWB010000013">
    <property type="protein sequence ID" value="KAJ1110070.1"/>
    <property type="molecule type" value="Genomic_DNA"/>
</dbReference>
<comment type="caution">
    <text evidence="1">The sequence shown here is derived from an EMBL/GenBank/DDBJ whole genome shotgun (WGS) entry which is preliminary data.</text>
</comment>
<dbReference type="Proteomes" id="UP001066276">
    <property type="component" value="Chromosome 9"/>
</dbReference>